<feature type="region of interest" description="Disordered" evidence="1">
    <location>
        <begin position="1"/>
        <end position="121"/>
    </location>
</feature>
<dbReference type="AlphaFoldDB" id="A0A0A9GEB3"/>
<feature type="compositionally biased region" description="Pro residues" evidence="1">
    <location>
        <begin position="82"/>
        <end position="100"/>
    </location>
</feature>
<reference evidence="2" key="1">
    <citation type="submission" date="2014-09" db="EMBL/GenBank/DDBJ databases">
        <authorList>
            <person name="Magalhaes I.L.F."/>
            <person name="Oliveira U."/>
            <person name="Santos F.R."/>
            <person name="Vidigal T.H.D.A."/>
            <person name="Brescovit A.D."/>
            <person name="Santos A.J."/>
        </authorList>
    </citation>
    <scope>NUCLEOTIDE SEQUENCE</scope>
    <source>
        <tissue evidence="2">Shoot tissue taken approximately 20 cm above the soil surface</tissue>
    </source>
</reference>
<dbReference type="EMBL" id="GBRH01176122">
    <property type="protein sequence ID" value="JAE21774.1"/>
    <property type="molecule type" value="Transcribed_RNA"/>
</dbReference>
<reference evidence="2" key="2">
    <citation type="journal article" date="2015" name="Data Brief">
        <title>Shoot transcriptome of the giant reed, Arundo donax.</title>
        <authorList>
            <person name="Barrero R.A."/>
            <person name="Guerrero F.D."/>
            <person name="Moolhuijzen P."/>
            <person name="Goolsby J.A."/>
            <person name="Tidwell J."/>
            <person name="Bellgard S.E."/>
            <person name="Bellgard M.I."/>
        </authorList>
    </citation>
    <scope>NUCLEOTIDE SEQUENCE</scope>
    <source>
        <tissue evidence="2">Shoot tissue taken approximately 20 cm above the soil surface</tissue>
    </source>
</reference>
<sequence>MDPAAVVAEAGRRSISPPASSLGAATARSRRIATQPDVLRAAPRGRRSPRRWCPPPSRAPVTRSRTSSAPRAPTTLRRPRRPPPPSTPAGPPSAPPPPHPGFREGQKRAERRSREDKAPSL</sequence>
<proteinExistence type="predicted"/>
<evidence type="ECO:0000256" key="1">
    <source>
        <dbReference type="SAM" id="MobiDB-lite"/>
    </source>
</evidence>
<organism evidence="2">
    <name type="scientific">Arundo donax</name>
    <name type="common">Giant reed</name>
    <name type="synonym">Donax arundinaceus</name>
    <dbReference type="NCBI Taxonomy" id="35708"/>
    <lineage>
        <taxon>Eukaryota</taxon>
        <taxon>Viridiplantae</taxon>
        <taxon>Streptophyta</taxon>
        <taxon>Embryophyta</taxon>
        <taxon>Tracheophyta</taxon>
        <taxon>Spermatophyta</taxon>
        <taxon>Magnoliopsida</taxon>
        <taxon>Liliopsida</taxon>
        <taxon>Poales</taxon>
        <taxon>Poaceae</taxon>
        <taxon>PACMAD clade</taxon>
        <taxon>Arundinoideae</taxon>
        <taxon>Arundineae</taxon>
        <taxon>Arundo</taxon>
    </lineage>
</organism>
<accession>A0A0A9GEB3</accession>
<evidence type="ECO:0000313" key="2">
    <source>
        <dbReference type="EMBL" id="JAE21774.1"/>
    </source>
</evidence>
<feature type="compositionally biased region" description="Basic and acidic residues" evidence="1">
    <location>
        <begin position="101"/>
        <end position="121"/>
    </location>
</feature>
<name>A0A0A9GEB3_ARUDO</name>
<protein>
    <submittedName>
        <fullName evidence="2">Uncharacterized protein</fullName>
    </submittedName>
</protein>